<dbReference type="EMBL" id="JANRMS010000722">
    <property type="protein sequence ID" value="KAJ3535286.1"/>
    <property type="molecule type" value="Genomic_DNA"/>
</dbReference>
<dbReference type="Proteomes" id="UP001148629">
    <property type="component" value="Unassembled WGS sequence"/>
</dbReference>
<accession>A0ACC1SAA2</accession>
<evidence type="ECO:0000313" key="2">
    <source>
        <dbReference type="Proteomes" id="UP001148629"/>
    </source>
</evidence>
<evidence type="ECO:0000313" key="1">
    <source>
        <dbReference type="EMBL" id="KAJ3535286.1"/>
    </source>
</evidence>
<comment type="caution">
    <text evidence="1">The sequence shown here is derived from an EMBL/GenBank/DDBJ whole genome shotgun (WGS) entry which is preliminary data.</text>
</comment>
<protein>
    <submittedName>
        <fullName evidence="1">Uncharacterized protein</fullName>
    </submittedName>
</protein>
<keyword evidence="2" id="KW-1185">Reference proteome</keyword>
<reference evidence="1" key="1">
    <citation type="submission" date="2022-08" db="EMBL/GenBank/DDBJ databases">
        <title>Genome Sequence of Fusarium decemcellulare.</title>
        <authorList>
            <person name="Buettner E."/>
        </authorList>
    </citation>
    <scope>NUCLEOTIDE SEQUENCE</scope>
    <source>
        <strain evidence="1">Babe19</strain>
    </source>
</reference>
<proteinExistence type="predicted"/>
<gene>
    <name evidence="1" type="ORF">NM208_g7195</name>
</gene>
<name>A0ACC1SAA2_9HYPO</name>
<organism evidence="1 2">
    <name type="scientific">Fusarium decemcellulare</name>
    <dbReference type="NCBI Taxonomy" id="57161"/>
    <lineage>
        <taxon>Eukaryota</taxon>
        <taxon>Fungi</taxon>
        <taxon>Dikarya</taxon>
        <taxon>Ascomycota</taxon>
        <taxon>Pezizomycotina</taxon>
        <taxon>Sordariomycetes</taxon>
        <taxon>Hypocreomycetidae</taxon>
        <taxon>Hypocreales</taxon>
        <taxon>Nectriaceae</taxon>
        <taxon>Fusarium</taxon>
        <taxon>Fusarium decemcellulare species complex</taxon>
    </lineage>
</organism>
<sequence>MAEFSVRSKSFHRPDVVIPCVGMKNLESIRSETGHESNVQINDLGTAFLLLLGLLKDTAKKHDHPSQLTITTSKTHFWTPFDERKAKSILGHMDEEGSTKYSMERHNTSKLLNILWMRELSSKVKSQHIVLNAVNRECCATGLHRSDTTPRVRFMIRMFAWPPVQGGHCLTDAVTQHVDQHDAYLSEQHEESPSQFLSPDGEATQKRLWQETIATLNKLIQLWILRALCSYHRKQHLEGHVCE</sequence>